<dbReference type="GO" id="GO:0003688">
    <property type="term" value="F:DNA replication origin binding"/>
    <property type="evidence" value="ECO:0007669"/>
    <property type="project" value="TreeGrafter"/>
</dbReference>
<protein>
    <submittedName>
        <fullName evidence="2">Putative mcm10 replication factor</fullName>
    </submittedName>
</protein>
<dbReference type="SMART" id="SM01280">
    <property type="entry name" value="Mcm10"/>
    <property type="match status" value="1"/>
</dbReference>
<dbReference type="EMBL" id="GADI01008141">
    <property type="protein sequence ID" value="JAA65667.1"/>
    <property type="molecule type" value="mRNA"/>
</dbReference>
<sequence length="143" mass="16700">MEKLLRQKSSHAHQLDDLETEEEMQYFSVLEKKEQLEEKMLSVKEIQCDVVSCKICKYTAHQASDLCKKENHPLKHHKATKRFFKCKSCSHRTTTFARVPAQSCRKCNGSNFERTSMGKPKEGPKLPEEKLLIRGEEIKYINK</sequence>
<dbReference type="PANTHER" id="PTHR13454">
    <property type="entry name" value="PROTEIN MCM10 HOMOLOG"/>
    <property type="match status" value="1"/>
</dbReference>
<dbReference type="GO" id="GO:0043596">
    <property type="term" value="C:nuclear replication fork"/>
    <property type="evidence" value="ECO:0007669"/>
    <property type="project" value="TreeGrafter"/>
</dbReference>
<reference evidence="2" key="1">
    <citation type="submission" date="2012-12" db="EMBL/GenBank/DDBJ databases">
        <title>Identification and characterization of a phenylalanine ammonia-lyase gene family in Isatis indigotica Fort.</title>
        <authorList>
            <person name="Liu Q."/>
            <person name="Chen J."/>
            <person name="Zhou X."/>
            <person name="Di P."/>
            <person name="Xiao Y."/>
            <person name="Xuan H."/>
            <person name="Zhang L."/>
            <person name="Chen W."/>
        </authorList>
    </citation>
    <scope>NUCLEOTIDE SEQUENCE</scope>
    <source>
        <tissue evidence="2">Salivary gland</tissue>
    </source>
</reference>
<dbReference type="Pfam" id="PF09332">
    <property type="entry name" value="Mcm10"/>
    <property type="match status" value="1"/>
</dbReference>
<dbReference type="GO" id="GO:0006270">
    <property type="term" value="P:DNA replication initiation"/>
    <property type="evidence" value="ECO:0007669"/>
    <property type="project" value="InterPro"/>
</dbReference>
<dbReference type="Pfam" id="PF24863">
    <property type="entry name" value="zf-CCCH_Mcm10"/>
    <property type="match status" value="1"/>
</dbReference>
<dbReference type="AlphaFoldDB" id="A0A0K8R3H7"/>
<name>A0A0K8R3H7_IXORI</name>
<dbReference type="InterPro" id="IPR040184">
    <property type="entry name" value="Mcm10"/>
</dbReference>
<evidence type="ECO:0000313" key="2">
    <source>
        <dbReference type="EMBL" id="JAA65667.1"/>
    </source>
</evidence>
<evidence type="ECO:0000259" key="1">
    <source>
        <dbReference type="SMART" id="SM01280"/>
    </source>
</evidence>
<organism evidence="2">
    <name type="scientific">Ixodes ricinus</name>
    <name type="common">Common tick</name>
    <name type="synonym">Acarus ricinus</name>
    <dbReference type="NCBI Taxonomy" id="34613"/>
    <lineage>
        <taxon>Eukaryota</taxon>
        <taxon>Metazoa</taxon>
        <taxon>Ecdysozoa</taxon>
        <taxon>Arthropoda</taxon>
        <taxon>Chelicerata</taxon>
        <taxon>Arachnida</taxon>
        <taxon>Acari</taxon>
        <taxon>Parasitiformes</taxon>
        <taxon>Ixodida</taxon>
        <taxon>Ixodoidea</taxon>
        <taxon>Ixodidae</taxon>
        <taxon>Ixodinae</taxon>
        <taxon>Ixodes</taxon>
    </lineage>
</organism>
<dbReference type="GO" id="GO:0003697">
    <property type="term" value="F:single-stranded DNA binding"/>
    <property type="evidence" value="ECO:0007669"/>
    <property type="project" value="InterPro"/>
</dbReference>
<dbReference type="PANTHER" id="PTHR13454:SF11">
    <property type="entry name" value="PROTEIN MCM10 HOMOLOG"/>
    <property type="match status" value="1"/>
</dbReference>
<dbReference type="InterPro" id="IPR056791">
    <property type="entry name" value="Znf_Mcm10_C"/>
</dbReference>
<dbReference type="InterPro" id="IPR015411">
    <property type="entry name" value="Rep_factor_Mcm10_C"/>
</dbReference>
<feature type="domain" description="Replication factor Mcm10 C-terminal" evidence="1">
    <location>
        <begin position="1"/>
        <end position="143"/>
    </location>
</feature>
<proteinExistence type="evidence at transcript level"/>
<accession>A0A0K8R3H7</accession>